<dbReference type="AlphaFoldDB" id="A0A9W9EW16"/>
<keyword evidence="2 5" id="KW-0812">Transmembrane</keyword>
<dbReference type="PANTHER" id="PTHR11785:SF382">
    <property type="entry name" value="LOW-AFFINITY METHIONINE PERMEASE"/>
    <property type="match status" value="1"/>
</dbReference>
<comment type="subcellular location">
    <subcellularLocation>
        <location evidence="1">Membrane</location>
        <topology evidence="1">Multi-pass membrane protein</topology>
    </subcellularLocation>
</comment>
<feature type="transmembrane region" description="Helical" evidence="5">
    <location>
        <begin position="197"/>
        <end position="215"/>
    </location>
</feature>
<feature type="transmembrane region" description="Helical" evidence="5">
    <location>
        <begin position="394"/>
        <end position="413"/>
    </location>
</feature>
<feature type="transmembrane region" description="Helical" evidence="5">
    <location>
        <begin position="88"/>
        <end position="110"/>
    </location>
</feature>
<keyword evidence="3 5" id="KW-1133">Transmembrane helix</keyword>
<feature type="transmembrane region" description="Helical" evidence="5">
    <location>
        <begin position="56"/>
        <end position="76"/>
    </location>
</feature>
<dbReference type="GO" id="GO:0015179">
    <property type="term" value="F:L-amino acid transmembrane transporter activity"/>
    <property type="evidence" value="ECO:0007669"/>
    <property type="project" value="TreeGrafter"/>
</dbReference>
<reference evidence="6" key="1">
    <citation type="submission" date="2022-11" db="EMBL/GenBank/DDBJ databases">
        <authorList>
            <person name="Petersen C."/>
        </authorList>
    </citation>
    <scope>NUCLEOTIDE SEQUENCE</scope>
    <source>
        <strain evidence="6">IBT 30069</strain>
    </source>
</reference>
<feature type="transmembrane region" description="Helical" evidence="5">
    <location>
        <begin position="243"/>
        <end position="264"/>
    </location>
</feature>
<name>A0A9W9EW16_9EURO</name>
<comment type="caution">
    <text evidence="6">The sequence shown here is derived from an EMBL/GenBank/DDBJ whole genome shotgun (WGS) entry which is preliminary data.</text>
</comment>
<feature type="transmembrane region" description="Helical" evidence="5">
    <location>
        <begin position="425"/>
        <end position="444"/>
    </location>
</feature>
<dbReference type="EMBL" id="JAPQKH010000007">
    <property type="protein sequence ID" value="KAJ5088895.1"/>
    <property type="molecule type" value="Genomic_DNA"/>
</dbReference>
<dbReference type="InterPro" id="IPR050598">
    <property type="entry name" value="AminoAcid_Transporter"/>
</dbReference>
<evidence type="ECO:0008006" key="8">
    <source>
        <dbReference type="Google" id="ProtNLM"/>
    </source>
</evidence>
<feature type="transmembrane region" description="Helical" evidence="5">
    <location>
        <begin position="456"/>
        <end position="476"/>
    </location>
</feature>
<evidence type="ECO:0000256" key="2">
    <source>
        <dbReference type="ARBA" id="ARBA00022692"/>
    </source>
</evidence>
<keyword evidence="7" id="KW-1185">Reference proteome</keyword>
<feature type="transmembrane region" description="Helical" evidence="5">
    <location>
        <begin position="488"/>
        <end position="509"/>
    </location>
</feature>
<dbReference type="Proteomes" id="UP001149165">
    <property type="component" value="Unassembled WGS sequence"/>
</dbReference>
<sequence>MSNVEPTETGEKNASLIDQEHSKSGLDVVDHDGESTAKAGELDFEEYTRGGMGRHLGTFSTTFLIVGRMIGTGIFSTPSSVTSSAGSVGASLLLWTLGFFLAGAGLCVWLEMGCMIPPKWWRKSPKLLITVVFAIQAVALGFTASGCVVFASYIWVAAGKEASEWEERGVAISVIVFITLLHTFLPNWGVRGMNVLGVYKIILLLFIVVTGWVVLSGRVSSIPDPYASFHNSFEGSATSSNPYAIALFKVLNSFAGWSNAAYVMNEIRDPVRTIKVAAPIGFSIVGVSYILANVAYYAAATPEEVANSGVTVASLFMNKVFGETAERALRPRVCAVVVITIANGNLSAMVAISAFGNVLTITFAQARVNQELAKEGVIPLPKFWASNWPFGSPSAGLLLHFIPSFIVIIAIPFGDAYDFIVDLEGYPSSVINFLVVVGLFYLRWSSPTVHRPFKVWWPVAFFFLVGQAFQLVAPFVRPPGGKGDTSLPYWLASVIGIVVLILGVVYWAVWRKVLPWIGGYRLVPTHEQLADGTTVVIYKSVKEHQN</sequence>
<dbReference type="GO" id="GO:0016020">
    <property type="term" value="C:membrane"/>
    <property type="evidence" value="ECO:0007669"/>
    <property type="project" value="UniProtKB-SubCell"/>
</dbReference>
<evidence type="ECO:0000256" key="1">
    <source>
        <dbReference type="ARBA" id="ARBA00004141"/>
    </source>
</evidence>
<dbReference type="InterPro" id="IPR002293">
    <property type="entry name" value="AA/rel_permease1"/>
</dbReference>
<protein>
    <recommendedName>
        <fullName evidence="8">High affinity methionine permease</fullName>
    </recommendedName>
</protein>
<accession>A0A9W9EW16</accession>
<dbReference type="Pfam" id="PF13520">
    <property type="entry name" value="AA_permease_2"/>
    <property type="match status" value="1"/>
</dbReference>
<organism evidence="6 7">
    <name type="scientific">Penicillium angulare</name>
    <dbReference type="NCBI Taxonomy" id="116970"/>
    <lineage>
        <taxon>Eukaryota</taxon>
        <taxon>Fungi</taxon>
        <taxon>Dikarya</taxon>
        <taxon>Ascomycota</taxon>
        <taxon>Pezizomycotina</taxon>
        <taxon>Eurotiomycetes</taxon>
        <taxon>Eurotiomycetidae</taxon>
        <taxon>Eurotiales</taxon>
        <taxon>Aspergillaceae</taxon>
        <taxon>Penicillium</taxon>
    </lineage>
</organism>
<evidence type="ECO:0000313" key="6">
    <source>
        <dbReference type="EMBL" id="KAJ5088895.1"/>
    </source>
</evidence>
<proteinExistence type="predicted"/>
<keyword evidence="4 5" id="KW-0472">Membrane</keyword>
<reference evidence="6" key="2">
    <citation type="journal article" date="2023" name="IMA Fungus">
        <title>Comparative genomic study of the Penicillium genus elucidates a diverse pangenome and 15 lateral gene transfer events.</title>
        <authorList>
            <person name="Petersen C."/>
            <person name="Sorensen T."/>
            <person name="Nielsen M.R."/>
            <person name="Sondergaard T.E."/>
            <person name="Sorensen J.L."/>
            <person name="Fitzpatrick D.A."/>
            <person name="Frisvad J.C."/>
            <person name="Nielsen K.L."/>
        </authorList>
    </citation>
    <scope>NUCLEOTIDE SEQUENCE</scope>
    <source>
        <strain evidence="6">IBT 30069</strain>
    </source>
</reference>
<dbReference type="PIRSF" id="PIRSF006060">
    <property type="entry name" value="AA_transporter"/>
    <property type="match status" value="1"/>
</dbReference>
<feature type="transmembrane region" description="Helical" evidence="5">
    <location>
        <begin position="168"/>
        <end position="185"/>
    </location>
</feature>
<evidence type="ECO:0000313" key="7">
    <source>
        <dbReference type="Proteomes" id="UP001149165"/>
    </source>
</evidence>
<feature type="transmembrane region" description="Helical" evidence="5">
    <location>
        <begin position="276"/>
        <end position="299"/>
    </location>
</feature>
<evidence type="ECO:0000256" key="4">
    <source>
        <dbReference type="ARBA" id="ARBA00023136"/>
    </source>
</evidence>
<feature type="transmembrane region" description="Helical" evidence="5">
    <location>
        <begin position="131"/>
        <end position="156"/>
    </location>
</feature>
<feature type="transmembrane region" description="Helical" evidence="5">
    <location>
        <begin position="333"/>
        <end position="355"/>
    </location>
</feature>
<evidence type="ECO:0000256" key="3">
    <source>
        <dbReference type="ARBA" id="ARBA00022989"/>
    </source>
</evidence>
<dbReference type="PANTHER" id="PTHR11785">
    <property type="entry name" value="AMINO ACID TRANSPORTER"/>
    <property type="match status" value="1"/>
</dbReference>
<evidence type="ECO:0000256" key="5">
    <source>
        <dbReference type="SAM" id="Phobius"/>
    </source>
</evidence>
<dbReference type="Gene3D" id="1.20.1740.10">
    <property type="entry name" value="Amino acid/polyamine transporter I"/>
    <property type="match status" value="1"/>
</dbReference>
<dbReference type="OrthoDB" id="5982228at2759"/>
<gene>
    <name evidence="6" type="ORF">N7456_012511</name>
</gene>